<dbReference type="Pfam" id="PF01171">
    <property type="entry name" value="ATP_bind_3"/>
    <property type="match status" value="1"/>
</dbReference>
<keyword evidence="3 7" id="KW-0819">tRNA processing</keyword>
<evidence type="ECO:0000256" key="7">
    <source>
        <dbReference type="HAMAP-Rule" id="MF_01161"/>
    </source>
</evidence>
<accession>A0ABY2BK49</accession>
<dbReference type="InterPro" id="IPR011063">
    <property type="entry name" value="TilS/TtcA_N"/>
</dbReference>
<feature type="region of interest" description="Disordered" evidence="8">
    <location>
        <begin position="1"/>
        <end position="56"/>
    </location>
</feature>
<keyword evidence="4 7" id="KW-0547">Nucleotide-binding</keyword>
<dbReference type="RefSeq" id="WP_132189577.1">
    <property type="nucleotide sequence ID" value="NZ_SLWM01000006.1"/>
</dbReference>
<dbReference type="InterPro" id="IPR012795">
    <property type="entry name" value="tRNA_Ile_lys_synt_N"/>
</dbReference>
<protein>
    <recommendedName>
        <fullName evidence="7">tRNA(Ile)-lysidine synthase</fullName>
        <ecNumber evidence="7">6.3.4.19</ecNumber>
    </recommendedName>
    <alternativeName>
        <fullName evidence="7">tRNA(Ile)-2-lysyl-cytidine synthase</fullName>
    </alternativeName>
    <alternativeName>
        <fullName evidence="7">tRNA(Ile)-lysidine synthetase</fullName>
    </alternativeName>
</protein>
<dbReference type="SUPFAM" id="SSF82829">
    <property type="entry name" value="MesJ substrate recognition domain-like"/>
    <property type="match status" value="1"/>
</dbReference>
<dbReference type="CDD" id="cd01992">
    <property type="entry name" value="TilS_N"/>
    <property type="match status" value="1"/>
</dbReference>
<dbReference type="InterPro" id="IPR012094">
    <property type="entry name" value="tRNA_Ile_lys_synt"/>
</dbReference>
<feature type="compositionally biased region" description="Polar residues" evidence="8">
    <location>
        <begin position="1"/>
        <end position="10"/>
    </location>
</feature>
<gene>
    <name evidence="7" type="primary">tilS</name>
    <name evidence="11" type="ORF">EV644_106181</name>
</gene>
<comment type="function">
    <text evidence="7">Ligates lysine onto the cytidine present at position 34 of the AUA codon-specific tRNA(Ile) that contains the anticodon CAU, in an ATP-dependent manner. Cytidine is converted to lysidine, thus changing the amino acid specificity of the tRNA from methionine to isoleucine.</text>
</comment>
<keyword evidence="12" id="KW-1185">Reference proteome</keyword>
<dbReference type="EMBL" id="SLWM01000006">
    <property type="protein sequence ID" value="TCO22873.1"/>
    <property type="molecule type" value="Genomic_DNA"/>
</dbReference>
<evidence type="ECO:0000256" key="8">
    <source>
        <dbReference type="SAM" id="MobiDB-lite"/>
    </source>
</evidence>
<dbReference type="InterPro" id="IPR015262">
    <property type="entry name" value="tRNA_Ile_lys_synt_subst-bd"/>
</dbReference>
<evidence type="ECO:0000256" key="6">
    <source>
        <dbReference type="ARBA" id="ARBA00048539"/>
    </source>
</evidence>
<dbReference type="PANTHER" id="PTHR43033:SF1">
    <property type="entry name" value="TRNA(ILE)-LYSIDINE SYNTHASE-RELATED"/>
    <property type="match status" value="1"/>
</dbReference>
<keyword evidence="1 7" id="KW-0963">Cytoplasm</keyword>
<dbReference type="HAMAP" id="MF_01161">
    <property type="entry name" value="tRNA_Ile_lys_synt"/>
    <property type="match status" value="1"/>
</dbReference>
<dbReference type="PANTHER" id="PTHR43033">
    <property type="entry name" value="TRNA(ILE)-LYSIDINE SYNTHASE-RELATED"/>
    <property type="match status" value="1"/>
</dbReference>
<evidence type="ECO:0000256" key="4">
    <source>
        <dbReference type="ARBA" id="ARBA00022741"/>
    </source>
</evidence>
<sequence length="384" mass="39944">MPGSPDSTADTAPADGERGTATDGQGDEQVAEPASAGRHRAASGEQEAEELVEERRGRLHPAVARTREAVRAGLVELPRGTLLLVACSGGADSLALAAATAFEAPKLGLRAGAVIVDHGLQADSAHVAAAAADQCRSLGLDPVQVRPVEVGTEGGPEGAARRARYDALRDAADEFGADVILLAHTRDDQAETVLLGLARGSGARSLAGMAPAAGLLRRPLLDVPRSTTAAACIASGLRPWHDPHNDDPTYKRVRVRHEVLPVLEEALGPGVTEALARTAGLLRADADALDVLAADLAETAVRHTEDEVVCDIGMLEVEPTAIRTRALRQAALEAGCKATDLTAGHIAAVDLLITDWRGQRWIDLPQGVRAVRRDGSIVLAPGLT</sequence>
<feature type="domain" description="tRNA(Ile)-lysidine/2-thiocytidine synthase N-terminal" evidence="9">
    <location>
        <begin position="83"/>
        <end position="258"/>
    </location>
</feature>
<organism evidence="11 12">
    <name type="scientific">Kribbella orskensis</name>
    <dbReference type="NCBI Taxonomy" id="2512216"/>
    <lineage>
        <taxon>Bacteria</taxon>
        <taxon>Bacillati</taxon>
        <taxon>Actinomycetota</taxon>
        <taxon>Actinomycetes</taxon>
        <taxon>Propionibacteriales</taxon>
        <taxon>Kribbellaceae</taxon>
        <taxon>Kribbella</taxon>
    </lineage>
</organism>
<evidence type="ECO:0000313" key="11">
    <source>
        <dbReference type="EMBL" id="TCO22873.1"/>
    </source>
</evidence>
<dbReference type="InterPro" id="IPR014729">
    <property type="entry name" value="Rossmann-like_a/b/a_fold"/>
</dbReference>
<evidence type="ECO:0000259" key="9">
    <source>
        <dbReference type="Pfam" id="PF01171"/>
    </source>
</evidence>
<dbReference type="NCBIfam" id="TIGR02432">
    <property type="entry name" value="lysidine_TilS_N"/>
    <property type="match status" value="1"/>
</dbReference>
<feature type="domain" description="tRNA(Ile)-lysidine synthase substrate-binding" evidence="10">
    <location>
        <begin position="315"/>
        <end position="374"/>
    </location>
</feature>
<comment type="domain">
    <text evidence="7">The N-terminal region contains the highly conserved SGGXDS motif, predicted to be a P-loop motif involved in ATP binding.</text>
</comment>
<keyword evidence="2 7" id="KW-0436">Ligase</keyword>
<comment type="caution">
    <text evidence="11">The sequence shown here is derived from an EMBL/GenBank/DDBJ whole genome shotgun (WGS) entry which is preliminary data.</text>
</comment>
<dbReference type="EC" id="6.3.4.19" evidence="7"/>
<comment type="subcellular location">
    <subcellularLocation>
        <location evidence="7">Cytoplasm</location>
    </subcellularLocation>
</comment>
<dbReference type="Gene3D" id="1.20.59.20">
    <property type="match status" value="1"/>
</dbReference>
<evidence type="ECO:0000256" key="1">
    <source>
        <dbReference type="ARBA" id="ARBA00022490"/>
    </source>
</evidence>
<evidence type="ECO:0000259" key="10">
    <source>
        <dbReference type="Pfam" id="PF09179"/>
    </source>
</evidence>
<dbReference type="SUPFAM" id="SSF52402">
    <property type="entry name" value="Adenine nucleotide alpha hydrolases-like"/>
    <property type="match status" value="1"/>
</dbReference>
<evidence type="ECO:0000256" key="5">
    <source>
        <dbReference type="ARBA" id="ARBA00022840"/>
    </source>
</evidence>
<dbReference type="Pfam" id="PF09179">
    <property type="entry name" value="TilS"/>
    <property type="match status" value="1"/>
</dbReference>
<evidence type="ECO:0000313" key="12">
    <source>
        <dbReference type="Proteomes" id="UP000295818"/>
    </source>
</evidence>
<comment type="catalytic activity">
    <reaction evidence="6 7">
        <text>cytidine(34) in tRNA(Ile2) + L-lysine + ATP = lysidine(34) in tRNA(Ile2) + AMP + diphosphate + H(+)</text>
        <dbReference type="Rhea" id="RHEA:43744"/>
        <dbReference type="Rhea" id="RHEA-COMP:10625"/>
        <dbReference type="Rhea" id="RHEA-COMP:10670"/>
        <dbReference type="ChEBI" id="CHEBI:15378"/>
        <dbReference type="ChEBI" id="CHEBI:30616"/>
        <dbReference type="ChEBI" id="CHEBI:32551"/>
        <dbReference type="ChEBI" id="CHEBI:33019"/>
        <dbReference type="ChEBI" id="CHEBI:82748"/>
        <dbReference type="ChEBI" id="CHEBI:83665"/>
        <dbReference type="ChEBI" id="CHEBI:456215"/>
        <dbReference type="EC" id="6.3.4.19"/>
    </reaction>
</comment>
<dbReference type="Proteomes" id="UP000295818">
    <property type="component" value="Unassembled WGS sequence"/>
</dbReference>
<evidence type="ECO:0000256" key="3">
    <source>
        <dbReference type="ARBA" id="ARBA00022694"/>
    </source>
</evidence>
<name>A0ABY2BK49_9ACTN</name>
<evidence type="ECO:0000256" key="2">
    <source>
        <dbReference type="ARBA" id="ARBA00022598"/>
    </source>
</evidence>
<reference evidence="11 12" key="1">
    <citation type="journal article" date="2015" name="Stand. Genomic Sci.">
        <title>Genomic Encyclopedia of Bacterial and Archaeal Type Strains, Phase III: the genomes of soil and plant-associated and newly described type strains.</title>
        <authorList>
            <person name="Whitman W.B."/>
            <person name="Woyke T."/>
            <person name="Klenk H.P."/>
            <person name="Zhou Y."/>
            <person name="Lilburn T.G."/>
            <person name="Beck B.J."/>
            <person name="De Vos P."/>
            <person name="Vandamme P."/>
            <person name="Eisen J.A."/>
            <person name="Garrity G."/>
            <person name="Hugenholtz P."/>
            <person name="Kyrpides N.C."/>
        </authorList>
    </citation>
    <scope>NUCLEOTIDE SEQUENCE [LARGE SCALE GENOMIC DNA]</scope>
    <source>
        <strain evidence="11 12">VKM Ac-2538</strain>
    </source>
</reference>
<proteinExistence type="inferred from homology"/>
<dbReference type="Gene3D" id="3.40.50.620">
    <property type="entry name" value="HUPs"/>
    <property type="match status" value="1"/>
</dbReference>
<comment type="similarity">
    <text evidence="7">Belongs to the tRNA(Ile)-lysidine synthase family.</text>
</comment>
<feature type="binding site" evidence="7">
    <location>
        <begin position="88"/>
        <end position="93"/>
    </location>
    <ligand>
        <name>ATP</name>
        <dbReference type="ChEBI" id="CHEBI:30616"/>
    </ligand>
</feature>
<keyword evidence="5 7" id="KW-0067">ATP-binding</keyword>